<dbReference type="SUPFAM" id="SSF57667">
    <property type="entry name" value="beta-beta-alpha zinc fingers"/>
    <property type="match status" value="1"/>
</dbReference>
<keyword evidence="7" id="KW-0539">Nucleus</keyword>
<keyword evidence="3 8" id="KW-0863">Zinc-finger</keyword>
<evidence type="ECO:0000256" key="8">
    <source>
        <dbReference type="PROSITE-ProRule" id="PRU00042"/>
    </source>
</evidence>
<keyword evidence="2" id="KW-0479">Metal-binding</keyword>
<evidence type="ECO:0000256" key="7">
    <source>
        <dbReference type="ARBA" id="ARBA00023242"/>
    </source>
</evidence>
<dbReference type="InterPro" id="IPR052426">
    <property type="entry name" value="Plant_dev_regulator"/>
</dbReference>
<dbReference type="GO" id="GO:0005634">
    <property type="term" value="C:nucleus"/>
    <property type="evidence" value="ECO:0007669"/>
    <property type="project" value="UniProtKB-SubCell"/>
</dbReference>
<accession>A0AAW1I6I8</accession>
<organism evidence="10 11">
    <name type="scientific">Saponaria officinalis</name>
    <name type="common">Common soapwort</name>
    <name type="synonym">Lychnis saponaria</name>
    <dbReference type="NCBI Taxonomy" id="3572"/>
    <lineage>
        <taxon>Eukaryota</taxon>
        <taxon>Viridiplantae</taxon>
        <taxon>Streptophyta</taxon>
        <taxon>Embryophyta</taxon>
        <taxon>Tracheophyta</taxon>
        <taxon>Spermatophyta</taxon>
        <taxon>Magnoliopsida</taxon>
        <taxon>eudicotyledons</taxon>
        <taxon>Gunneridae</taxon>
        <taxon>Pentapetalae</taxon>
        <taxon>Caryophyllales</taxon>
        <taxon>Caryophyllaceae</taxon>
        <taxon>Caryophylleae</taxon>
        <taxon>Saponaria</taxon>
    </lineage>
</organism>
<dbReference type="PANTHER" id="PTHR45801">
    <property type="entry name" value="OS07G0101800 PROTEIN"/>
    <property type="match status" value="1"/>
</dbReference>
<comment type="caution">
    <text evidence="10">The sequence shown here is derived from an EMBL/GenBank/DDBJ whole genome shotgun (WGS) entry which is preliminary data.</text>
</comment>
<dbReference type="Pfam" id="PF13912">
    <property type="entry name" value="zf-C2H2_6"/>
    <property type="match status" value="1"/>
</dbReference>
<gene>
    <name evidence="10" type="ORF">RND81_10G194400</name>
</gene>
<dbReference type="EMBL" id="JBDFQZ010000010">
    <property type="protein sequence ID" value="KAK9684218.1"/>
    <property type="molecule type" value="Genomic_DNA"/>
</dbReference>
<evidence type="ECO:0000256" key="3">
    <source>
        <dbReference type="ARBA" id="ARBA00022771"/>
    </source>
</evidence>
<dbReference type="PROSITE" id="PS50157">
    <property type="entry name" value="ZINC_FINGER_C2H2_2"/>
    <property type="match status" value="1"/>
</dbReference>
<evidence type="ECO:0000256" key="1">
    <source>
        <dbReference type="ARBA" id="ARBA00004123"/>
    </source>
</evidence>
<keyword evidence="11" id="KW-1185">Reference proteome</keyword>
<feature type="domain" description="C2H2-type" evidence="9">
    <location>
        <begin position="47"/>
        <end position="74"/>
    </location>
</feature>
<dbReference type="GO" id="GO:0008270">
    <property type="term" value="F:zinc ion binding"/>
    <property type="evidence" value="ECO:0007669"/>
    <property type="project" value="UniProtKB-KW"/>
</dbReference>
<dbReference type="AlphaFoldDB" id="A0AAW1I6I8"/>
<reference evidence="10" key="1">
    <citation type="submission" date="2024-03" db="EMBL/GenBank/DDBJ databases">
        <title>WGS assembly of Saponaria officinalis var. Norfolk2.</title>
        <authorList>
            <person name="Jenkins J."/>
            <person name="Shu S."/>
            <person name="Grimwood J."/>
            <person name="Barry K."/>
            <person name="Goodstein D."/>
            <person name="Schmutz J."/>
            <person name="Leebens-Mack J."/>
            <person name="Osbourn A."/>
        </authorList>
    </citation>
    <scope>NUCLEOTIDE SEQUENCE [LARGE SCALE GENOMIC DNA]</scope>
    <source>
        <strain evidence="10">JIC</strain>
    </source>
</reference>
<dbReference type="Gene3D" id="3.30.160.60">
    <property type="entry name" value="Classic Zinc Finger"/>
    <property type="match status" value="1"/>
</dbReference>
<dbReference type="PANTHER" id="PTHR45801:SF5">
    <property type="entry name" value="OS05G0286100 PROTEIN"/>
    <property type="match status" value="1"/>
</dbReference>
<protein>
    <recommendedName>
        <fullName evidence="9">C2H2-type domain-containing protein</fullName>
    </recommendedName>
</protein>
<evidence type="ECO:0000259" key="9">
    <source>
        <dbReference type="PROSITE" id="PS50157"/>
    </source>
</evidence>
<keyword evidence="5" id="KW-0805">Transcription regulation</keyword>
<evidence type="ECO:0000313" key="10">
    <source>
        <dbReference type="EMBL" id="KAK9684218.1"/>
    </source>
</evidence>
<evidence type="ECO:0000256" key="2">
    <source>
        <dbReference type="ARBA" id="ARBA00022723"/>
    </source>
</evidence>
<evidence type="ECO:0000256" key="6">
    <source>
        <dbReference type="ARBA" id="ARBA00023163"/>
    </source>
</evidence>
<keyword evidence="6" id="KW-0804">Transcription</keyword>
<sequence>MESPPFYVLGKRTLDQSSVLDDSWEEKAFAEDAAGIHGGCVWPPTAYFCSFCRREFRSAQALGGHMNVHRRDRAKLKQFPTPLINNQTIKNKEFCFDFQNPNAYYNYDGFWLNLKQNSSTPTAKEDEAICYKRRKVINKDEVDEHQILSEVNGIKSCSIQELDLELRLGDGGPKSSKKCLYNLFT</sequence>
<evidence type="ECO:0000256" key="4">
    <source>
        <dbReference type="ARBA" id="ARBA00022833"/>
    </source>
</evidence>
<comment type="subcellular location">
    <subcellularLocation>
        <location evidence="1">Nucleus</location>
    </subcellularLocation>
</comment>
<evidence type="ECO:0000256" key="5">
    <source>
        <dbReference type="ARBA" id="ARBA00023015"/>
    </source>
</evidence>
<proteinExistence type="predicted"/>
<dbReference type="PROSITE" id="PS00028">
    <property type="entry name" value="ZINC_FINGER_C2H2_1"/>
    <property type="match status" value="1"/>
</dbReference>
<dbReference type="InterPro" id="IPR036236">
    <property type="entry name" value="Znf_C2H2_sf"/>
</dbReference>
<dbReference type="Proteomes" id="UP001443914">
    <property type="component" value="Unassembled WGS sequence"/>
</dbReference>
<evidence type="ECO:0000313" key="11">
    <source>
        <dbReference type="Proteomes" id="UP001443914"/>
    </source>
</evidence>
<name>A0AAW1I6I8_SAPOF</name>
<keyword evidence="4" id="KW-0862">Zinc</keyword>
<dbReference type="InterPro" id="IPR013087">
    <property type="entry name" value="Znf_C2H2_type"/>
</dbReference>